<dbReference type="PANTHER" id="PTHR10098:SF108">
    <property type="entry name" value="TETRATRICOPEPTIDE REPEAT PROTEIN 28"/>
    <property type="match status" value="1"/>
</dbReference>
<dbReference type="EMBL" id="ABIB01000004">
    <property type="protein sequence ID" value="EDP96291.1"/>
    <property type="molecule type" value="Genomic_DNA"/>
</dbReference>
<evidence type="ECO:0000313" key="4">
    <source>
        <dbReference type="EMBL" id="EDP96291.1"/>
    </source>
</evidence>
<dbReference type="InterPro" id="IPR011990">
    <property type="entry name" value="TPR-like_helical_dom_sf"/>
</dbReference>
<dbReference type="eggNOG" id="COG0457">
    <property type="taxonomic scope" value="Bacteria"/>
</dbReference>
<keyword evidence="2" id="KW-1133">Transmembrane helix</keyword>
<evidence type="ECO:0000313" key="5">
    <source>
        <dbReference type="Proteomes" id="UP000002945"/>
    </source>
</evidence>
<dbReference type="InterPro" id="IPR024983">
    <property type="entry name" value="CHAT_dom"/>
</dbReference>
<dbReference type="PANTHER" id="PTHR10098">
    <property type="entry name" value="RAPSYN-RELATED"/>
    <property type="match status" value="1"/>
</dbReference>
<dbReference type="HOGENOM" id="CLU_002404_2_0_10"/>
<evidence type="ECO:0000256" key="1">
    <source>
        <dbReference type="PROSITE-ProRule" id="PRU00339"/>
    </source>
</evidence>
<dbReference type="PROSITE" id="PS50005">
    <property type="entry name" value="TPR"/>
    <property type="match status" value="2"/>
</dbReference>
<keyword evidence="5" id="KW-1185">Reference proteome</keyword>
<dbReference type="SUPFAM" id="SSF48452">
    <property type="entry name" value="TPR-like"/>
    <property type="match status" value="1"/>
</dbReference>
<dbReference type="SMART" id="SM00028">
    <property type="entry name" value="TPR"/>
    <property type="match status" value="5"/>
</dbReference>
<evidence type="ECO:0000259" key="3">
    <source>
        <dbReference type="Pfam" id="PF12770"/>
    </source>
</evidence>
<feature type="repeat" description="TPR" evidence="1">
    <location>
        <begin position="224"/>
        <end position="257"/>
    </location>
</feature>
<name>A9DUH3_9FLAO</name>
<accession>A9DUH3</accession>
<keyword evidence="1" id="KW-0802">TPR repeat</keyword>
<organism evidence="4 5">
    <name type="scientific">Kordia algicida OT-1</name>
    <dbReference type="NCBI Taxonomy" id="391587"/>
    <lineage>
        <taxon>Bacteria</taxon>
        <taxon>Pseudomonadati</taxon>
        <taxon>Bacteroidota</taxon>
        <taxon>Flavobacteriia</taxon>
        <taxon>Flavobacteriales</taxon>
        <taxon>Flavobacteriaceae</taxon>
        <taxon>Kordia</taxon>
    </lineage>
</organism>
<dbReference type="STRING" id="391587.KAOT1_02742"/>
<sequence length="910" mass="105460">MALFICFQSIAHGQHTDLSATIDSINQFAKPSVRIQKFNILIDNTDIPKTPKTQATLFYELARSYNKAESYEKALLNLTKAIQIQKQLKHQNTLNKSLYLKASVYQKLEQTSEAYALLLQIVKANGADKYTCNSYRKLANIERERGDYYRALQYLNTGISNKKLSENKEFKSLLSSGIIAIYSKIYETSFEVKDDISDLAIVKARQKNIEDHLDFFQSKPKMLAGIYTNLAIVYDSFQELENALKFYKKAQKIYKENGYIYEEWDVALNIAIVYSRQQKHQLANQIYQRIIEASDDADQKANAYNSKGYYLNTEFSKEKLPYLEKAVIICSELDTQLKNNFRLPTLSEIKTSGYEQEILVYLIDLADHYVQTYKEEKDQTYLYKAKETVILIDQLVSLIRYNVDAEASKLFWIKKGVNIYMLAVEICYRLHDVESAFYFMENNKALLLQENIKTFQSKLASNIPRNLLEREYKLNYEVLNLQTQFQQEIDNQTLRKSFADKKAEFQTFMDSMQRAYPKYTKTKEKVAIVSLQNVMETCTQQKAAFVEYILHETDGYGIYYDGENPEFFKIENTANFQQQLKKLKMFMTKRFMNSEALKTYQTIGFEVFQQLFPFKNASRRLQNKKLTIVADQNLQYLPFELIPMKKEGKLSDAYLVNTVETSYVQSFSLFEQIQKKQNAPTEALLVIAPNEFEDKELPALAETTEVLEFLSEYENSVLLTRKEASKENFIKHRNNFNIIHVNTHAGLDSISKMPWLAFYKEKITLTELFGLENQADLVILDACKTNDGVNLSGEGIINLSRGFFYNGTQSVLASQWNVNEQAGNEILQTFYTELNNGNSKSKALQLAKKAYLQKHQNTQNTPYYWAAFTLTGSTDVIMLPSKNNNTIFIIGAILFILIILFFGYRKKILK</sequence>
<dbReference type="AlphaFoldDB" id="A9DUH3"/>
<dbReference type="Proteomes" id="UP000002945">
    <property type="component" value="Unassembled WGS sequence"/>
</dbReference>
<dbReference type="Gene3D" id="1.25.40.10">
    <property type="entry name" value="Tetratricopeptide repeat domain"/>
    <property type="match status" value="2"/>
</dbReference>
<dbReference type="eggNOG" id="COG4995">
    <property type="taxonomic scope" value="Bacteria"/>
</dbReference>
<feature type="domain" description="CHAT" evidence="3">
    <location>
        <begin position="611"/>
        <end position="873"/>
    </location>
</feature>
<proteinExistence type="predicted"/>
<comment type="caution">
    <text evidence="4">The sequence shown here is derived from an EMBL/GenBank/DDBJ whole genome shotgun (WGS) entry which is preliminary data.</text>
</comment>
<gene>
    <name evidence="4" type="ORF">KAOT1_02742</name>
</gene>
<dbReference type="InterPro" id="IPR019734">
    <property type="entry name" value="TPR_rpt"/>
</dbReference>
<keyword evidence="2" id="KW-0472">Membrane</keyword>
<protein>
    <recommendedName>
        <fullName evidence="3">CHAT domain-containing protein</fullName>
    </recommendedName>
</protein>
<keyword evidence="2" id="KW-0812">Transmembrane</keyword>
<dbReference type="Pfam" id="PF12770">
    <property type="entry name" value="CHAT"/>
    <property type="match status" value="1"/>
</dbReference>
<feature type="repeat" description="TPR" evidence="1">
    <location>
        <begin position="55"/>
        <end position="88"/>
    </location>
</feature>
<feature type="transmembrane region" description="Helical" evidence="2">
    <location>
        <begin position="886"/>
        <end position="904"/>
    </location>
</feature>
<reference evidence="4 5" key="1">
    <citation type="journal article" date="2011" name="J. Bacteriol.">
        <title>Genome sequence of the algicidal bacterium Kordia algicida OT-1.</title>
        <authorList>
            <person name="Lee H.S."/>
            <person name="Kang S.G."/>
            <person name="Kwon K.K."/>
            <person name="Lee J.H."/>
            <person name="Kim S.J."/>
        </authorList>
    </citation>
    <scope>NUCLEOTIDE SEQUENCE [LARGE SCALE GENOMIC DNA]</scope>
    <source>
        <strain evidence="4 5">OT-1</strain>
    </source>
</reference>
<evidence type="ECO:0000256" key="2">
    <source>
        <dbReference type="SAM" id="Phobius"/>
    </source>
</evidence>
<dbReference type="Pfam" id="PF14938">
    <property type="entry name" value="SNAP"/>
    <property type="match status" value="1"/>
</dbReference>